<sequence length="190" mass="21537">MARDAQWTGAEGGEIANYRAISPVNRTTKNHEEFLEFVGSLERACVKVKFDIETKDRQMQEVNVSARHVSREPPTGGCEKVHLRGGRASVCSWQRSPCWRPRGEEKHLPVDAGSREAPTGGRWEKRSAYWWPLGVQKRLLEAFGSREAPDGGHWEQRSAYWWPLGAEKRLMVATGSREVPTGGHWEQRSA</sequence>
<proteinExistence type="predicted"/>
<accession>A0AAV7S390</accession>
<protein>
    <submittedName>
        <fullName evidence="1">Uncharacterized protein</fullName>
    </submittedName>
</protein>
<comment type="caution">
    <text evidence="1">The sequence shown here is derived from an EMBL/GenBank/DDBJ whole genome shotgun (WGS) entry which is preliminary data.</text>
</comment>
<keyword evidence="2" id="KW-1185">Reference proteome</keyword>
<organism evidence="1 2">
    <name type="scientific">Pleurodeles waltl</name>
    <name type="common">Iberian ribbed newt</name>
    <dbReference type="NCBI Taxonomy" id="8319"/>
    <lineage>
        <taxon>Eukaryota</taxon>
        <taxon>Metazoa</taxon>
        <taxon>Chordata</taxon>
        <taxon>Craniata</taxon>
        <taxon>Vertebrata</taxon>
        <taxon>Euteleostomi</taxon>
        <taxon>Amphibia</taxon>
        <taxon>Batrachia</taxon>
        <taxon>Caudata</taxon>
        <taxon>Salamandroidea</taxon>
        <taxon>Salamandridae</taxon>
        <taxon>Pleurodelinae</taxon>
        <taxon>Pleurodeles</taxon>
    </lineage>
</organism>
<name>A0AAV7S390_PLEWA</name>
<dbReference type="Proteomes" id="UP001066276">
    <property type="component" value="Chromosome 5"/>
</dbReference>
<gene>
    <name evidence="1" type="ORF">NDU88_011328</name>
</gene>
<evidence type="ECO:0000313" key="1">
    <source>
        <dbReference type="EMBL" id="KAJ1158640.1"/>
    </source>
</evidence>
<dbReference type="AlphaFoldDB" id="A0AAV7S390"/>
<reference evidence="1" key="1">
    <citation type="journal article" date="2022" name="bioRxiv">
        <title>Sequencing and chromosome-scale assembly of the giantPleurodeles waltlgenome.</title>
        <authorList>
            <person name="Brown T."/>
            <person name="Elewa A."/>
            <person name="Iarovenko S."/>
            <person name="Subramanian E."/>
            <person name="Araus A.J."/>
            <person name="Petzold A."/>
            <person name="Susuki M."/>
            <person name="Suzuki K.-i.T."/>
            <person name="Hayashi T."/>
            <person name="Toyoda A."/>
            <person name="Oliveira C."/>
            <person name="Osipova E."/>
            <person name="Leigh N.D."/>
            <person name="Simon A."/>
            <person name="Yun M.H."/>
        </authorList>
    </citation>
    <scope>NUCLEOTIDE SEQUENCE</scope>
    <source>
        <strain evidence="1">20211129_DDA</strain>
        <tissue evidence="1">Liver</tissue>
    </source>
</reference>
<evidence type="ECO:0000313" key="2">
    <source>
        <dbReference type="Proteomes" id="UP001066276"/>
    </source>
</evidence>
<dbReference type="EMBL" id="JANPWB010000009">
    <property type="protein sequence ID" value="KAJ1158640.1"/>
    <property type="molecule type" value="Genomic_DNA"/>
</dbReference>